<proteinExistence type="predicted"/>
<keyword evidence="2" id="KW-1185">Reference proteome</keyword>
<dbReference type="Proteomes" id="UP000053780">
    <property type="component" value="Unassembled WGS sequence"/>
</dbReference>
<dbReference type="VEuPathDB" id="MicrosporidiaDB:NAPIS_ORF02407"/>
<evidence type="ECO:0000313" key="1">
    <source>
        <dbReference type="EMBL" id="EQB60026.1"/>
    </source>
</evidence>
<dbReference type="HOGENOM" id="CLU_281590_0_0_1"/>
<sequence>MYWILFLKILSRLKRCNYLLKMFGESRLRTIRNVVKVVSDFNFAGHTAYKNDSISVKIKHLKNEIRKVTLDSTNKKKTYDEIEMMKVYYTNMNVFNSQSSDDSEKFENLPLINATILIQKIFHCNIVQFVYNINDLKSEWINNIENKIKKYKEDFEILYKALKNKNPMQEFTRQAINFYIREKIKIDANRKLELYRGTFYSEISGKENTIKSDIPEYEHDLTVYLLNCKENDVTSLAFLKNNWKEWYYTGIIYLIPEGELKRGLDFRPITCMSNYINHDKIEPIQYDNKLKIAWIDVKKALDSIIHDYLFKCINCVNFPPWSKKVIRLITSKWQLNIMYNNKIALKKSIKKGILQRDSLSSLLFILIMVPLSKRLNSIFPKVSIPISKESSYTSNHLLFIDDLKILAETDKTLELTTHEAERFFEIVATNSLILVSDAVMMQTSLNGSNLIRGINEHAISLLNYYIGLIDVEPDEFAHIDFKIRQILIHIEIHLNHLSTELQRVYIRNNDTKFHDEIKRDKNDLKEKSSNLSSVKIDHNPQNRLSKKINHPNMNQNYVFYKIEIFSLIKEALDHMATKCEKMLIYDYMRRHNAISKCDHKTDKELLFVEIGVTSFDKFQQVELEKLRKYDELANDIGLLHGCKTKIIPYVITCDELYITDRIEAYIQTTTLKKTLESIQKRLLNMQIIKLLDSLSSLLFILIMVPLSKRLNSIFPKVSIPISKESSYTTETDKTLELTTHEAERFFEIVATNSLILVSDAVMMQTSLNGSNLMRGINEHAISLLNYYVGLIDKKLYFIRQKFGRVLNCKEHISEIMILSLMMKLKETKKILKRRAAILAVPNKGGTYFAIIEKYLKTKFSMEAVKIDHNPQNRLTNKITNSNMNKNYVFLQDRNLEKTVDHMVTKCEKMLIYDYMRRHNAIVKCIHLILCNKYNIALQNYKLREHSVKQKVENKYVEIRVNAVNFTSDNKCDHKTDKELLFVEIGLEKLRKYNELANDIVKNIILNTEKNMTTTLKKTLESIQKKITLIEVGVTIMTIHKQYKMKKREVDLLSIDFEIIYICRTEIILFKVEEGVIRIGKIELIKVNLKKELMNISNWCKKRICKKKRSLIN</sequence>
<protein>
    <submittedName>
        <fullName evidence="1">Uncharacterized protein</fullName>
    </submittedName>
</protein>
<accession>T0M9G6</accession>
<dbReference type="EMBL" id="KE647336">
    <property type="protein sequence ID" value="EQB60026.1"/>
    <property type="molecule type" value="Genomic_DNA"/>
</dbReference>
<organism evidence="1 2">
    <name type="scientific">Vairimorpha apis BRL 01</name>
    <dbReference type="NCBI Taxonomy" id="1037528"/>
    <lineage>
        <taxon>Eukaryota</taxon>
        <taxon>Fungi</taxon>
        <taxon>Fungi incertae sedis</taxon>
        <taxon>Microsporidia</taxon>
        <taxon>Nosematidae</taxon>
        <taxon>Vairimorpha</taxon>
    </lineage>
</organism>
<dbReference type="PANTHER" id="PTHR35450:SF2">
    <property type="entry name" value="REVERSE TRANSCRIPTASE DOMAIN-CONTAINING PROTEIN"/>
    <property type="match status" value="1"/>
</dbReference>
<name>T0M9G6_9MICR</name>
<gene>
    <name evidence="1" type="ORF">NAPIS_ORF02407</name>
</gene>
<dbReference type="PANTHER" id="PTHR35450">
    <property type="entry name" value="REVERSE TRANSCRIPTASE DOMAIN-CONTAINING PROTEIN"/>
    <property type="match status" value="1"/>
</dbReference>
<evidence type="ECO:0000313" key="2">
    <source>
        <dbReference type="Proteomes" id="UP000053780"/>
    </source>
</evidence>
<dbReference type="AlphaFoldDB" id="T0M9G6"/>
<reference evidence="1 2" key="1">
    <citation type="journal article" date="2013" name="BMC Genomics">
        <title>Genome sequencing and comparative genomics of honey bee microsporidia, Nosema apis reveal novel insights into host-parasite interactions.</title>
        <authorList>
            <person name="Chen Yp."/>
            <person name="Pettis J.S."/>
            <person name="Zhao Y."/>
            <person name="Liu X."/>
            <person name="Tallon L.J."/>
            <person name="Sadzewicz L.D."/>
            <person name="Li R."/>
            <person name="Zheng H."/>
            <person name="Huang S."/>
            <person name="Zhang X."/>
            <person name="Hamilton M.C."/>
            <person name="Pernal S.F."/>
            <person name="Melathopoulos A.P."/>
            <person name="Yan X."/>
            <person name="Evans J.D."/>
        </authorList>
    </citation>
    <scope>NUCLEOTIDE SEQUENCE [LARGE SCALE GENOMIC DNA]</scope>
    <source>
        <strain evidence="1 2">BRL 01</strain>
    </source>
</reference>